<keyword evidence="1" id="KW-0732">Signal</keyword>
<proteinExistence type="predicted"/>
<name>A0ABR7VBC8_9FLAO</name>
<gene>
    <name evidence="2" type="ORF">HPE63_09630</name>
</gene>
<evidence type="ECO:0000313" key="3">
    <source>
        <dbReference type="Proteomes" id="UP000598350"/>
    </source>
</evidence>
<evidence type="ECO:0008006" key="4">
    <source>
        <dbReference type="Google" id="ProtNLM"/>
    </source>
</evidence>
<sequence length="305" mass="31590">MKKIKTILLLVLTITFAISCEDDGGTSVIPLDEGAAPNMVKAASAPAFIDLVKAQNGEPITLQFNASVAQGEPASTDIVGVYTTFAGPVYNAVLFSNVTLPGDFSLTAADVVAAFSEINSGADFQVGDVLTITTRFTMPNGTVLDIVSPDGIIGGTGTNIQTTVLFTTVINYPVSCTSSLGGTHSFVSSNLQAITGTCPSGEVTGTVTWTDQGGGIYLTSDLGFGQYGTTCWSDSPATSGGATFTDACNLIISGGQDQYGLTYTWVITDVNGPEMSLSWSNDYGDSGDVVITREGGADWPDLFTQ</sequence>
<dbReference type="RefSeq" id="WP_188314055.1">
    <property type="nucleotide sequence ID" value="NZ_JABTCG010000003.1"/>
</dbReference>
<evidence type="ECO:0000313" key="2">
    <source>
        <dbReference type="EMBL" id="MBD0850927.1"/>
    </source>
</evidence>
<dbReference type="EMBL" id="JABTCG010000003">
    <property type="protein sequence ID" value="MBD0850927.1"/>
    <property type="molecule type" value="Genomic_DNA"/>
</dbReference>
<feature type="chain" id="PRO_5045203434" description="DUF5689 domain-containing protein" evidence="1">
    <location>
        <begin position="20"/>
        <end position="305"/>
    </location>
</feature>
<accession>A0ABR7VBC8</accession>
<organism evidence="2 3">
    <name type="scientific">Maribacter arenosus</name>
    <dbReference type="NCBI Taxonomy" id="1854708"/>
    <lineage>
        <taxon>Bacteria</taxon>
        <taxon>Pseudomonadati</taxon>
        <taxon>Bacteroidota</taxon>
        <taxon>Flavobacteriia</taxon>
        <taxon>Flavobacteriales</taxon>
        <taxon>Flavobacteriaceae</taxon>
        <taxon>Maribacter</taxon>
    </lineage>
</organism>
<evidence type="ECO:0000256" key="1">
    <source>
        <dbReference type="SAM" id="SignalP"/>
    </source>
</evidence>
<dbReference type="Proteomes" id="UP000598350">
    <property type="component" value="Unassembled WGS sequence"/>
</dbReference>
<feature type="signal peptide" evidence="1">
    <location>
        <begin position="1"/>
        <end position="19"/>
    </location>
</feature>
<protein>
    <recommendedName>
        <fullName evidence="4">DUF5689 domain-containing protein</fullName>
    </recommendedName>
</protein>
<comment type="caution">
    <text evidence="2">The sequence shown here is derived from an EMBL/GenBank/DDBJ whole genome shotgun (WGS) entry which is preliminary data.</text>
</comment>
<keyword evidence="3" id="KW-1185">Reference proteome</keyword>
<dbReference type="PROSITE" id="PS51257">
    <property type="entry name" value="PROKAR_LIPOPROTEIN"/>
    <property type="match status" value="1"/>
</dbReference>
<reference evidence="2 3" key="1">
    <citation type="submission" date="2020-05" db="EMBL/GenBank/DDBJ databases">
        <title>The draft genome sequence of Maribacter arenosus CAU 1321.</title>
        <authorList>
            <person name="Mu L."/>
        </authorList>
    </citation>
    <scope>NUCLEOTIDE SEQUENCE [LARGE SCALE GENOMIC DNA]</scope>
    <source>
        <strain evidence="2 3">CAU 1321</strain>
    </source>
</reference>